<gene>
    <name evidence="2" type="ORF">SAMN05421804_10282</name>
</gene>
<name>A0A1G8JQN8_9CLOT</name>
<dbReference type="RefSeq" id="WP_031577202.1">
    <property type="nucleotide sequence ID" value="NZ_FNDZ01000002.1"/>
</dbReference>
<protein>
    <submittedName>
        <fullName evidence="2">Lipopolysaccharide cholinephosphotransferase</fullName>
    </submittedName>
</protein>
<feature type="domain" description="LicD/FKTN/FKRP nucleotidyltransferase" evidence="1">
    <location>
        <begin position="24"/>
        <end position="240"/>
    </location>
</feature>
<organism evidence="2 3">
    <name type="scientific">Proteiniclasticum ruminis</name>
    <dbReference type="NCBI Taxonomy" id="398199"/>
    <lineage>
        <taxon>Bacteria</taxon>
        <taxon>Bacillati</taxon>
        <taxon>Bacillota</taxon>
        <taxon>Clostridia</taxon>
        <taxon>Eubacteriales</taxon>
        <taxon>Clostridiaceae</taxon>
        <taxon>Proteiniclasticum</taxon>
    </lineage>
</organism>
<dbReference type="PANTHER" id="PTHR43404:SF2">
    <property type="entry name" value="LIPOPOLYSACCHARIDE CHOLINEPHOSPHOTRANSFERASE LICD"/>
    <property type="match status" value="1"/>
</dbReference>
<dbReference type="InterPro" id="IPR052942">
    <property type="entry name" value="LPS_cholinephosphotransferase"/>
</dbReference>
<dbReference type="Proteomes" id="UP000183255">
    <property type="component" value="Unassembled WGS sequence"/>
</dbReference>
<keyword evidence="2" id="KW-0808">Transferase</keyword>
<dbReference type="GO" id="GO:0009100">
    <property type="term" value="P:glycoprotein metabolic process"/>
    <property type="evidence" value="ECO:0007669"/>
    <property type="project" value="UniProtKB-ARBA"/>
</dbReference>
<dbReference type="EMBL" id="FNDZ01000002">
    <property type="protein sequence ID" value="SDI33506.1"/>
    <property type="molecule type" value="Genomic_DNA"/>
</dbReference>
<dbReference type="AlphaFoldDB" id="A0A1G8JQN8"/>
<evidence type="ECO:0000313" key="2">
    <source>
        <dbReference type="EMBL" id="SDI33506.1"/>
    </source>
</evidence>
<accession>A0A1G8JQN8</accession>
<dbReference type="InterPro" id="IPR007074">
    <property type="entry name" value="LicD/FKTN/FKRP_NTP_transf"/>
</dbReference>
<evidence type="ECO:0000259" key="1">
    <source>
        <dbReference type="Pfam" id="PF04991"/>
    </source>
</evidence>
<sequence length="262" mass="30729">MKTIDHSRLKEIQVEILDCVDEFCKKEGLGYFLGYGTLIGAVRHEGYIPWDDDIDLVMKREEYEKFIERFNRSQSLYQVYTCHNTKWFPFPYAKVAKTDTVLMEENDNMTEEIGVNIDLFPLDYLPQDLKVQKKMKMLYQYLMLKSIRIHEKRSFVKNLILRVGKILLKSKSAHSIALQMDRLAKEAPKVEDRMGNLVFTDNSTDCASSSAFASSLLGKFEGKTYPIPEGYDEWLQNNYGEYMQLPKEENRISHHQFIAYEK</sequence>
<dbReference type="PANTHER" id="PTHR43404">
    <property type="entry name" value="LIPOPOLYSACCHARIDE CHOLINEPHOSPHOTRANSFERASE LICD"/>
    <property type="match status" value="1"/>
</dbReference>
<dbReference type="Pfam" id="PF04991">
    <property type="entry name" value="LicD"/>
    <property type="match status" value="1"/>
</dbReference>
<proteinExistence type="predicted"/>
<evidence type="ECO:0000313" key="3">
    <source>
        <dbReference type="Proteomes" id="UP000183255"/>
    </source>
</evidence>
<reference evidence="2 3" key="1">
    <citation type="submission" date="2016-10" db="EMBL/GenBank/DDBJ databases">
        <authorList>
            <person name="de Groot N.N."/>
        </authorList>
    </citation>
    <scope>NUCLEOTIDE SEQUENCE [LARGE SCALE GENOMIC DNA]</scope>
    <source>
        <strain evidence="2 3">CGMCC 1.5058</strain>
    </source>
</reference>
<dbReference type="GO" id="GO:0016740">
    <property type="term" value="F:transferase activity"/>
    <property type="evidence" value="ECO:0007669"/>
    <property type="project" value="UniProtKB-KW"/>
</dbReference>